<sequence>MKRTIIQIVCTIISALICLFVLVTVTGIPNDKKNGFNRNWLPMQVRLLRAQPLPFAAERLFGTGDRLYLSEPAHQSVYRLDDHLHIQDTIALHINRQLKPPVTFFAVGNNVYMHEYNSGQLFSPAIGTVKLSQGPFLKSIQLSDSIVVIRGFKEGSFQPVFKRINIRSQEEYTADLLSEKSDAGVSTDGILCSNGDRDRLFYIPYFENGIYCMDSKLQLRYQQRTIDTIFNSGIQVAVRDKGATQKLYAAAPRAKVNKRAFANNQRLFVESDLLADNEKTDTFNLHPVLDTYQIENGSYAGSFYLPLDKRKVLSYYVNGMYLYVLLKDQVVAYELSYAD</sequence>
<dbReference type="Proteomes" id="UP001207742">
    <property type="component" value="Unassembled WGS sequence"/>
</dbReference>
<gene>
    <name evidence="1" type="ORF">OL497_20485</name>
</gene>
<reference evidence="1 2" key="1">
    <citation type="submission" date="2022-10" db="EMBL/GenBank/DDBJ databases">
        <title>Chitinophaga nivalis PC15 sp. nov., isolated from Pyeongchang county, South Korea.</title>
        <authorList>
            <person name="Trinh H.N."/>
        </authorList>
    </citation>
    <scope>NUCLEOTIDE SEQUENCE [LARGE SCALE GENOMIC DNA]</scope>
    <source>
        <strain evidence="1 2">PC14</strain>
    </source>
</reference>
<dbReference type="EMBL" id="JAPDNS010000002">
    <property type="protein sequence ID" value="MCW3486291.1"/>
    <property type="molecule type" value="Genomic_DNA"/>
</dbReference>
<evidence type="ECO:0000313" key="2">
    <source>
        <dbReference type="Proteomes" id="UP001207742"/>
    </source>
</evidence>
<protein>
    <recommendedName>
        <fullName evidence="3">FecR protein domain-containing protein</fullName>
    </recommendedName>
</protein>
<evidence type="ECO:0008006" key="3">
    <source>
        <dbReference type="Google" id="ProtNLM"/>
    </source>
</evidence>
<name>A0ABT3IQY3_9BACT</name>
<dbReference type="RefSeq" id="WP_264733107.1">
    <property type="nucleotide sequence ID" value="NZ_JAPDNR010000001.1"/>
</dbReference>
<evidence type="ECO:0000313" key="1">
    <source>
        <dbReference type="EMBL" id="MCW3486291.1"/>
    </source>
</evidence>
<accession>A0ABT3IQY3</accession>
<comment type="caution">
    <text evidence="1">The sequence shown here is derived from an EMBL/GenBank/DDBJ whole genome shotgun (WGS) entry which is preliminary data.</text>
</comment>
<proteinExistence type="predicted"/>
<keyword evidence="2" id="KW-1185">Reference proteome</keyword>
<organism evidence="1 2">
    <name type="scientific">Chitinophaga nivalis</name>
    <dbReference type="NCBI Taxonomy" id="2991709"/>
    <lineage>
        <taxon>Bacteria</taxon>
        <taxon>Pseudomonadati</taxon>
        <taxon>Bacteroidota</taxon>
        <taxon>Chitinophagia</taxon>
        <taxon>Chitinophagales</taxon>
        <taxon>Chitinophagaceae</taxon>
        <taxon>Chitinophaga</taxon>
    </lineage>
</organism>